<dbReference type="AlphaFoldDB" id="A0A1Y3QR14"/>
<evidence type="ECO:0000256" key="1">
    <source>
        <dbReference type="SAM" id="MobiDB-lite"/>
    </source>
</evidence>
<evidence type="ECO:0000313" key="2">
    <source>
        <dbReference type="EMBL" id="OUN02074.1"/>
    </source>
</evidence>
<feature type="region of interest" description="Disordered" evidence="1">
    <location>
        <begin position="34"/>
        <end position="60"/>
    </location>
</feature>
<name>A0A1Y3QR14_9BACT</name>
<evidence type="ECO:0000313" key="3">
    <source>
        <dbReference type="Proteomes" id="UP000195772"/>
    </source>
</evidence>
<dbReference type="RefSeq" id="WP_087403425.1">
    <property type="nucleotide sequence ID" value="NZ_AP031440.1"/>
</dbReference>
<dbReference type="Proteomes" id="UP000195772">
    <property type="component" value="Unassembled WGS sequence"/>
</dbReference>
<gene>
    <name evidence="2" type="ORF">B5G41_13465</name>
</gene>
<protein>
    <submittedName>
        <fullName evidence="2">Uncharacterized protein</fullName>
    </submittedName>
</protein>
<reference evidence="3" key="1">
    <citation type="submission" date="2017-04" db="EMBL/GenBank/DDBJ databases">
        <title>Function of individual gut microbiota members based on whole genome sequencing of pure cultures obtained from chicken caecum.</title>
        <authorList>
            <person name="Medvecky M."/>
            <person name="Cejkova D."/>
            <person name="Polansky O."/>
            <person name="Karasova D."/>
            <person name="Kubasova T."/>
            <person name="Cizek A."/>
            <person name="Rychlik I."/>
        </authorList>
    </citation>
    <scope>NUCLEOTIDE SEQUENCE [LARGE SCALE GENOMIC DNA]</scope>
    <source>
        <strain evidence="3">An90</strain>
    </source>
</reference>
<sequence>MDNMKNGGHAGTAEAENAETMDLLTGMLDAATHCGDNGGDGKEPAKTAGTADIQDGNMQK</sequence>
<comment type="caution">
    <text evidence="2">The sequence shown here is derived from an EMBL/GenBank/DDBJ whole genome shotgun (WGS) entry which is preliminary data.</text>
</comment>
<organism evidence="2 3">
    <name type="scientific">Alistipes onderdonkii</name>
    <dbReference type="NCBI Taxonomy" id="328813"/>
    <lineage>
        <taxon>Bacteria</taxon>
        <taxon>Pseudomonadati</taxon>
        <taxon>Bacteroidota</taxon>
        <taxon>Bacteroidia</taxon>
        <taxon>Bacteroidales</taxon>
        <taxon>Rikenellaceae</taxon>
        <taxon>Alistipes</taxon>
    </lineage>
</organism>
<accession>A0A1Y3QR14</accession>
<proteinExistence type="predicted"/>
<dbReference type="EMBL" id="NFHB01000010">
    <property type="protein sequence ID" value="OUN02074.1"/>
    <property type="molecule type" value="Genomic_DNA"/>
</dbReference>